<feature type="region of interest" description="Disordered" evidence="2">
    <location>
        <begin position="1"/>
        <end position="20"/>
    </location>
</feature>
<dbReference type="InterPro" id="IPR036390">
    <property type="entry name" value="WH_DNA-bd_sf"/>
</dbReference>
<dbReference type="PANTHER" id="PTHR34293:SF1">
    <property type="entry name" value="HTH-TYPE TRANSCRIPTIONAL REGULATOR TRMBL2"/>
    <property type="match status" value="1"/>
</dbReference>
<organism evidence="4 5">
    <name type="scientific">Paenibacillus brasilensis</name>
    <dbReference type="NCBI Taxonomy" id="128574"/>
    <lineage>
        <taxon>Bacteria</taxon>
        <taxon>Bacillati</taxon>
        <taxon>Bacillota</taxon>
        <taxon>Bacilli</taxon>
        <taxon>Bacillales</taxon>
        <taxon>Paenibacillaceae</taxon>
        <taxon>Paenibacillus</taxon>
    </lineage>
</organism>
<dbReference type="EMBL" id="JAUSWA010000037">
    <property type="protein sequence ID" value="MDQ0496489.1"/>
    <property type="molecule type" value="Genomic_DNA"/>
</dbReference>
<dbReference type="Pfam" id="PF01978">
    <property type="entry name" value="TrmB"/>
    <property type="match status" value="1"/>
</dbReference>
<dbReference type="InterPro" id="IPR051797">
    <property type="entry name" value="TrmB-like"/>
</dbReference>
<feature type="coiled-coil region" evidence="1">
    <location>
        <begin position="132"/>
        <end position="175"/>
    </location>
</feature>
<dbReference type="PANTHER" id="PTHR34293">
    <property type="entry name" value="HTH-TYPE TRANSCRIPTIONAL REGULATOR TRMBL2"/>
    <property type="match status" value="1"/>
</dbReference>
<feature type="domain" description="Transcription regulator TrmB N-terminal" evidence="3">
    <location>
        <begin position="31"/>
        <end position="96"/>
    </location>
</feature>
<dbReference type="InterPro" id="IPR036388">
    <property type="entry name" value="WH-like_DNA-bd_sf"/>
</dbReference>
<evidence type="ECO:0000259" key="3">
    <source>
        <dbReference type="Pfam" id="PF01978"/>
    </source>
</evidence>
<dbReference type="SUPFAM" id="SSF46785">
    <property type="entry name" value="Winged helix' DNA-binding domain"/>
    <property type="match status" value="1"/>
</dbReference>
<evidence type="ECO:0000256" key="2">
    <source>
        <dbReference type="SAM" id="MobiDB-lite"/>
    </source>
</evidence>
<evidence type="ECO:0000256" key="1">
    <source>
        <dbReference type="SAM" id="Coils"/>
    </source>
</evidence>
<evidence type="ECO:0000313" key="5">
    <source>
        <dbReference type="Proteomes" id="UP001242811"/>
    </source>
</evidence>
<dbReference type="Proteomes" id="UP001242811">
    <property type="component" value="Unassembled WGS sequence"/>
</dbReference>
<reference evidence="4 5" key="1">
    <citation type="submission" date="2023-07" db="EMBL/GenBank/DDBJ databases">
        <title>Genomic Encyclopedia of Type Strains, Phase IV (KMG-IV): sequencing the most valuable type-strain genomes for metagenomic binning, comparative biology and taxonomic classification.</title>
        <authorList>
            <person name="Goeker M."/>
        </authorList>
    </citation>
    <scope>NUCLEOTIDE SEQUENCE [LARGE SCALE GENOMIC DNA]</scope>
    <source>
        <strain evidence="4 5">DSM 14914</strain>
    </source>
</reference>
<protein>
    <submittedName>
        <fullName evidence="4">Transcriptional regulator</fullName>
    </submittedName>
</protein>
<keyword evidence="1" id="KW-0175">Coiled coil</keyword>
<gene>
    <name evidence="4" type="ORF">QOZ95_004679</name>
</gene>
<dbReference type="Gene3D" id="1.10.10.10">
    <property type="entry name" value="Winged helix-like DNA-binding domain superfamily/Winged helix DNA-binding domain"/>
    <property type="match status" value="1"/>
</dbReference>
<dbReference type="InterPro" id="IPR002831">
    <property type="entry name" value="Tscrpt_reg_TrmB_N"/>
</dbReference>
<sequence length="285" mass="32261">MTQPNRLSQDTDRTPGSIGGTEHMERLLHHLRNLGFTEMEAKVMVELSRQNAASGYEVAKRLGASRSNVYAALQRLAGQGYLRTSTGEPVRYSMLPSGELTRMIEGQMQESLRAVEKEMPRAEPAKPTFYNAEGDRNVLESLTRELERAEHEIVLDLWREEAELLRAELEKAEKRGVRLLWSCNNGDSVLGPWLPFAAGKNGQEPAGRKFSFVVDRRWCMLGMRGENCLTQALITEHPVMTGLLLNHFAQDLILYELEHDMGSELSTRYGWRYEGIIGKYMSAGE</sequence>
<keyword evidence="5" id="KW-1185">Reference proteome</keyword>
<name>A0ABU0L5C4_9BACL</name>
<comment type="caution">
    <text evidence="4">The sequence shown here is derived from an EMBL/GenBank/DDBJ whole genome shotgun (WGS) entry which is preliminary data.</text>
</comment>
<accession>A0ABU0L5C4</accession>
<evidence type="ECO:0000313" key="4">
    <source>
        <dbReference type="EMBL" id="MDQ0496489.1"/>
    </source>
</evidence>
<proteinExistence type="predicted"/>
<dbReference type="CDD" id="cd09124">
    <property type="entry name" value="PLDc_like_TrmB_middle"/>
    <property type="match status" value="1"/>
</dbReference>